<feature type="transmembrane region" description="Helical" evidence="8">
    <location>
        <begin position="319"/>
        <end position="339"/>
    </location>
</feature>
<dbReference type="PANTHER" id="PTHR30354:SF22">
    <property type="entry name" value="HIGH-AFFINITY GLUCONATE TRANSPORTER"/>
    <property type="match status" value="1"/>
</dbReference>
<keyword evidence="3" id="KW-1003">Cell membrane</keyword>
<keyword evidence="4 8" id="KW-0812">Transmembrane</keyword>
<feature type="transmembrane region" description="Helical" evidence="8">
    <location>
        <begin position="66"/>
        <end position="84"/>
    </location>
</feature>
<comment type="caution">
    <text evidence="9">The sequence shown here is derived from an EMBL/GenBank/DDBJ whole genome shotgun (WGS) entry which is preliminary data.</text>
</comment>
<dbReference type="PANTHER" id="PTHR30354">
    <property type="entry name" value="GNT FAMILY GLUCONATE TRANSPORTER"/>
    <property type="match status" value="1"/>
</dbReference>
<feature type="transmembrane region" description="Helical" evidence="8">
    <location>
        <begin position="198"/>
        <end position="218"/>
    </location>
</feature>
<keyword evidence="2" id="KW-0813">Transport</keyword>
<dbReference type="EMBL" id="BMUU01000006">
    <property type="protein sequence ID" value="GGY41954.1"/>
    <property type="molecule type" value="Genomic_DNA"/>
</dbReference>
<feature type="transmembrane region" description="Helical" evidence="8">
    <location>
        <begin position="250"/>
        <end position="270"/>
    </location>
</feature>
<feature type="transmembrane region" description="Helical" evidence="8">
    <location>
        <begin position="441"/>
        <end position="462"/>
    </location>
</feature>
<evidence type="ECO:0000256" key="6">
    <source>
        <dbReference type="ARBA" id="ARBA00023136"/>
    </source>
</evidence>
<evidence type="ECO:0000256" key="5">
    <source>
        <dbReference type="ARBA" id="ARBA00022989"/>
    </source>
</evidence>
<proteinExistence type="inferred from homology"/>
<evidence type="ECO:0000313" key="10">
    <source>
        <dbReference type="Proteomes" id="UP000600946"/>
    </source>
</evidence>
<feature type="transmembrane region" description="Helical" evidence="8">
    <location>
        <begin position="158"/>
        <end position="178"/>
    </location>
</feature>
<dbReference type="PIRSF" id="PIRSF002746">
    <property type="entry name" value="Gluconate_transporter"/>
    <property type="match status" value="1"/>
</dbReference>
<dbReference type="Proteomes" id="UP000600946">
    <property type="component" value="Unassembled WGS sequence"/>
</dbReference>
<comment type="similarity">
    <text evidence="7">Belongs to the GntP permease family.</text>
</comment>
<dbReference type="NCBIfam" id="TIGR00791">
    <property type="entry name" value="gntP"/>
    <property type="match status" value="1"/>
</dbReference>
<evidence type="ECO:0000256" key="7">
    <source>
        <dbReference type="ARBA" id="ARBA00049663"/>
    </source>
</evidence>
<comment type="subcellular location">
    <subcellularLocation>
        <location evidence="1">Cell membrane</location>
        <topology evidence="1">Multi-pass membrane protein</topology>
    </subcellularLocation>
</comment>
<sequence>MAPSSDVGLLVTGFVGIVIVVLLITTPLKVHPFLALVIGALGIGLVAGEAPAAVVRSVTTGAGGTLGQTGLILVLGTILGTVLAESGAIGRLATTLTRGRSLHTIPWMVSLLALIVALPLFFEVALAVLLPLLFSIAREVETSLLDSEGRDAKGRRTSPYLLVGVPALGTVASVHALVPPHPGPTAAATAVHADVGTVIAYGLPIAVITMVVSGQFLAGPIARRMFPVPPPRLVEQFALKENDDRTPPGIALSVVPVVLPLILVVGQSVVTVGGWKGSWADAVAFVGQPVVALLIAVLIAVAGLGWARGVRGQQLKGQVDNSIAAIAPILLIIGGGGALSGVMVDSGIGRAIAHLTHGLGISPLILAWLIAALIRLSVGSATVAIITASGIVAPIVADSPGLHPALVVLALGCGSIIFPHINNAASWQVKESFGMSLKDMFQSFTVIETTVSVLGLGCVLAASTLI</sequence>
<evidence type="ECO:0000256" key="1">
    <source>
        <dbReference type="ARBA" id="ARBA00004651"/>
    </source>
</evidence>
<feature type="transmembrane region" description="Helical" evidence="8">
    <location>
        <begin position="33"/>
        <end position="54"/>
    </location>
</feature>
<accession>A0ABQ3A9M6</accession>
<feature type="transmembrane region" description="Helical" evidence="8">
    <location>
        <begin position="104"/>
        <end position="137"/>
    </location>
</feature>
<dbReference type="Pfam" id="PF02447">
    <property type="entry name" value="GntP_permease"/>
    <property type="match status" value="1"/>
</dbReference>
<dbReference type="InterPro" id="IPR003474">
    <property type="entry name" value="Glcn_transporter"/>
</dbReference>
<evidence type="ECO:0000256" key="2">
    <source>
        <dbReference type="ARBA" id="ARBA00022448"/>
    </source>
</evidence>
<dbReference type="RefSeq" id="WP_190027851.1">
    <property type="nucleotide sequence ID" value="NZ_BMUU01000006.1"/>
</dbReference>
<feature type="transmembrane region" description="Helical" evidence="8">
    <location>
        <begin position="7"/>
        <end position="27"/>
    </location>
</feature>
<evidence type="ECO:0000313" key="9">
    <source>
        <dbReference type="EMBL" id="GGY41954.1"/>
    </source>
</evidence>
<name>A0ABQ3A9M6_9ACTN</name>
<dbReference type="GeneID" id="96291955"/>
<feature type="transmembrane region" description="Helical" evidence="8">
    <location>
        <begin position="282"/>
        <end position="307"/>
    </location>
</feature>
<reference evidence="10" key="1">
    <citation type="journal article" date="2019" name="Int. J. Syst. Evol. Microbiol.">
        <title>The Global Catalogue of Microorganisms (GCM) 10K type strain sequencing project: providing services to taxonomists for standard genome sequencing and annotation.</title>
        <authorList>
            <consortium name="The Broad Institute Genomics Platform"/>
            <consortium name="The Broad Institute Genome Sequencing Center for Infectious Disease"/>
            <person name="Wu L."/>
            <person name="Ma J."/>
        </authorList>
    </citation>
    <scope>NUCLEOTIDE SEQUENCE [LARGE SCALE GENOMIC DNA]</scope>
    <source>
        <strain evidence="10">JCM 4594</strain>
    </source>
</reference>
<evidence type="ECO:0000256" key="8">
    <source>
        <dbReference type="SAM" id="Phobius"/>
    </source>
</evidence>
<keyword evidence="10" id="KW-1185">Reference proteome</keyword>
<gene>
    <name evidence="9" type="ORF">GCM10010326_40150</name>
</gene>
<protein>
    <submittedName>
        <fullName evidence="9">Gluconate:H+ symporter, GntP family protein</fullName>
    </submittedName>
</protein>
<organism evidence="9 10">
    <name type="scientific">Streptomyces xanthochromogenes</name>
    <dbReference type="NCBI Taxonomy" id="67384"/>
    <lineage>
        <taxon>Bacteria</taxon>
        <taxon>Bacillati</taxon>
        <taxon>Actinomycetota</taxon>
        <taxon>Actinomycetes</taxon>
        <taxon>Kitasatosporales</taxon>
        <taxon>Streptomycetaceae</taxon>
        <taxon>Streptomyces</taxon>
    </lineage>
</organism>
<evidence type="ECO:0000256" key="4">
    <source>
        <dbReference type="ARBA" id="ARBA00022692"/>
    </source>
</evidence>
<evidence type="ECO:0000256" key="3">
    <source>
        <dbReference type="ARBA" id="ARBA00022475"/>
    </source>
</evidence>
<feature type="transmembrane region" description="Helical" evidence="8">
    <location>
        <begin position="402"/>
        <end position="421"/>
    </location>
</feature>
<keyword evidence="6 8" id="KW-0472">Membrane</keyword>
<keyword evidence="5 8" id="KW-1133">Transmembrane helix</keyword>